<keyword evidence="10" id="KW-1185">Reference proteome</keyword>
<dbReference type="PANTHER" id="PTHR10534:SF2">
    <property type="entry name" value="PYRIDOXAL KINASE"/>
    <property type="match status" value="1"/>
</dbReference>
<comment type="similarity">
    <text evidence="1">Belongs to the pyridoxine kinase family.</text>
</comment>
<protein>
    <recommendedName>
        <fullName evidence="2">pyridoxal kinase</fullName>
        <ecNumber evidence="2">2.7.1.35</ecNumber>
    </recommendedName>
</protein>
<dbReference type="AlphaFoldDB" id="A0A1Y1UCJ0"/>
<dbReference type="Gene3D" id="3.40.1190.20">
    <property type="match status" value="1"/>
</dbReference>
<feature type="domain" description="Pyridoxamine kinase/Phosphomethylpyrimidine kinase" evidence="8">
    <location>
        <begin position="86"/>
        <end position="191"/>
    </location>
</feature>
<sequence>MQPFTKAERVLSIQSHVVSGFAGNKAATFPLQYLGFQVDAVNTVNFSNHTGYGHTNGHKTTAEQLNLIFSGLNDNGLLVPYPRILTGYVPGAEALQCVADQLAEVRRCNPGCVYLLDPVMGDIGRGLYVAEQVIPIYKSMLPLATIITPNHFELELLSDMKITSPSSLQQAIRHLHEKYSLTHVVVSSISLPSSLVSRFDLPGPPDSYQSLLGATTPSRYTGAQDFSTSEGTNLVCLASTYRAEGRQLVTSAYALPNVEAYFAGVGDLFSSMVMAHFGNLSGASEQDLQTAVSKALLIVQRILLRSHMHSMQVDGDASPGENVMPSDTEADNENPRRQGNPSRRARRMRLRELRIIEDRSLLRVASDDGWNGGRVNLELPELDTYHF</sequence>
<dbReference type="GO" id="GO:0005524">
    <property type="term" value="F:ATP binding"/>
    <property type="evidence" value="ECO:0007669"/>
    <property type="project" value="UniProtKB-KW"/>
</dbReference>
<name>A0A1Y1UCJ0_9TREE</name>
<feature type="region of interest" description="Disordered" evidence="7">
    <location>
        <begin position="311"/>
        <end position="346"/>
    </location>
</feature>
<dbReference type="NCBIfam" id="TIGR00687">
    <property type="entry name" value="pyridox_kin"/>
    <property type="match status" value="1"/>
</dbReference>
<dbReference type="EC" id="2.7.1.35" evidence="2"/>
<dbReference type="GO" id="GO:0005829">
    <property type="term" value="C:cytosol"/>
    <property type="evidence" value="ECO:0007669"/>
    <property type="project" value="TreeGrafter"/>
</dbReference>
<evidence type="ECO:0000313" key="9">
    <source>
        <dbReference type="EMBL" id="ORX35763.1"/>
    </source>
</evidence>
<comment type="caution">
    <text evidence="9">The sequence shown here is derived from an EMBL/GenBank/DDBJ whole genome shotgun (WGS) entry which is preliminary data.</text>
</comment>
<evidence type="ECO:0000256" key="4">
    <source>
        <dbReference type="ARBA" id="ARBA00022741"/>
    </source>
</evidence>
<dbReference type="STRING" id="4999.A0A1Y1UCJ0"/>
<evidence type="ECO:0000313" key="10">
    <source>
        <dbReference type="Proteomes" id="UP000193218"/>
    </source>
</evidence>
<dbReference type="CDD" id="cd01173">
    <property type="entry name" value="pyridoxal_pyridoxamine_kinase"/>
    <property type="match status" value="1"/>
</dbReference>
<organism evidence="9 10">
    <name type="scientific">Kockovaella imperatae</name>
    <dbReference type="NCBI Taxonomy" id="4999"/>
    <lineage>
        <taxon>Eukaryota</taxon>
        <taxon>Fungi</taxon>
        <taxon>Dikarya</taxon>
        <taxon>Basidiomycota</taxon>
        <taxon>Agaricomycotina</taxon>
        <taxon>Tremellomycetes</taxon>
        <taxon>Tremellales</taxon>
        <taxon>Cuniculitremaceae</taxon>
        <taxon>Kockovaella</taxon>
    </lineage>
</organism>
<evidence type="ECO:0000256" key="1">
    <source>
        <dbReference type="ARBA" id="ARBA00008805"/>
    </source>
</evidence>
<dbReference type="GO" id="GO:0008478">
    <property type="term" value="F:pyridoxal kinase activity"/>
    <property type="evidence" value="ECO:0007669"/>
    <property type="project" value="UniProtKB-EC"/>
</dbReference>
<keyword evidence="5 9" id="KW-0418">Kinase</keyword>
<evidence type="ECO:0000256" key="2">
    <source>
        <dbReference type="ARBA" id="ARBA00012104"/>
    </source>
</evidence>
<dbReference type="GO" id="GO:0009443">
    <property type="term" value="P:pyridoxal 5'-phosphate salvage"/>
    <property type="evidence" value="ECO:0007669"/>
    <property type="project" value="InterPro"/>
</dbReference>
<dbReference type="InterPro" id="IPR029056">
    <property type="entry name" value="Ribokinase-like"/>
</dbReference>
<dbReference type="Pfam" id="PF08543">
    <property type="entry name" value="Phos_pyr_kin"/>
    <property type="match status" value="1"/>
</dbReference>
<dbReference type="OrthoDB" id="2104723at2759"/>
<evidence type="ECO:0000256" key="7">
    <source>
        <dbReference type="SAM" id="MobiDB-lite"/>
    </source>
</evidence>
<dbReference type="Proteomes" id="UP000193218">
    <property type="component" value="Unassembled WGS sequence"/>
</dbReference>
<dbReference type="FunCoup" id="A0A1Y1UCJ0">
    <property type="interactions" value="357"/>
</dbReference>
<accession>A0A1Y1UCJ0</accession>
<evidence type="ECO:0000259" key="8">
    <source>
        <dbReference type="Pfam" id="PF08543"/>
    </source>
</evidence>
<evidence type="ECO:0000256" key="5">
    <source>
        <dbReference type="ARBA" id="ARBA00022777"/>
    </source>
</evidence>
<dbReference type="PANTHER" id="PTHR10534">
    <property type="entry name" value="PYRIDOXAL KINASE"/>
    <property type="match status" value="1"/>
</dbReference>
<gene>
    <name evidence="9" type="ORF">BD324DRAFT_631569</name>
</gene>
<dbReference type="RefSeq" id="XP_021869927.1">
    <property type="nucleotide sequence ID" value="XM_022016448.1"/>
</dbReference>
<reference evidence="9 10" key="1">
    <citation type="submission" date="2017-03" db="EMBL/GenBank/DDBJ databases">
        <title>Widespread Adenine N6-methylation of Active Genes in Fungi.</title>
        <authorList>
            <consortium name="DOE Joint Genome Institute"/>
            <person name="Mondo S.J."/>
            <person name="Dannebaum R.O."/>
            <person name="Kuo R.C."/>
            <person name="Louie K.B."/>
            <person name="Bewick A.J."/>
            <person name="Labutti K."/>
            <person name="Haridas S."/>
            <person name="Kuo A."/>
            <person name="Salamov A."/>
            <person name="Ahrendt S.R."/>
            <person name="Lau R."/>
            <person name="Bowen B.P."/>
            <person name="Lipzen A."/>
            <person name="Sullivan W."/>
            <person name="Andreopoulos W.B."/>
            <person name="Clum A."/>
            <person name="Lindquist E."/>
            <person name="Daum C."/>
            <person name="Northen T.R."/>
            <person name="Ramamoorthy G."/>
            <person name="Schmitz R.J."/>
            <person name="Gryganskyi A."/>
            <person name="Culley D."/>
            <person name="Magnuson J."/>
            <person name="James T.Y."/>
            <person name="O'Malley M.A."/>
            <person name="Stajich J.E."/>
            <person name="Spatafora J.W."/>
            <person name="Visel A."/>
            <person name="Grigoriev I.V."/>
        </authorList>
    </citation>
    <scope>NUCLEOTIDE SEQUENCE [LARGE SCALE GENOMIC DNA]</scope>
    <source>
        <strain evidence="9 10">NRRL Y-17943</strain>
    </source>
</reference>
<dbReference type="GeneID" id="33558257"/>
<dbReference type="InterPro" id="IPR013749">
    <property type="entry name" value="PM/HMP-P_kinase-1"/>
</dbReference>
<dbReference type="InterPro" id="IPR004625">
    <property type="entry name" value="PyrdxlKinase"/>
</dbReference>
<dbReference type="SUPFAM" id="SSF53613">
    <property type="entry name" value="Ribokinase-like"/>
    <property type="match status" value="1"/>
</dbReference>
<keyword evidence="3" id="KW-0808">Transferase</keyword>
<dbReference type="EMBL" id="NBSH01000010">
    <property type="protein sequence ID" value="ORX35763.1"/>
    <property type="molecule type" value="Genomic_DNA"/>
</dbReference>
<evidence type="ECO:0000256" key="6">
    <source>
        <dbReference type="ARBA" id="ARBA00022840"/>
    </source>
</evidence>
<proteinExistence type="inferred from homology"/>
<evidence type="ECO:0000256" key="3">
    <source>
        <dbReference type="ARBA" id="ARBA00022679"/>
    </source>
</evidence>
<dbReference type="InParanoid" id="A0A1Y1UCJ0"/>
<keyword evidence="6" id="KW-0067">ATP-binding</keyword>
<keyword evidence="4" id="KW-0547">Nucleotide-binding</keyword>